<dbReference type="RefSeq" id="XP_066637351.1">
    <property type="nucleotide sequence ID" value="XM_066772072.1"/>
</dbReference>
<organism evidence="3 4">
    <name type="scientific">Diplodia seriata</name>
    <dbReference type="NCBI Taxonomy" id="420778"/>
    <lineage>
        <taxon>Eukaryota</taxon>
        <taxon>Fungi</taxon>
        <taxon>Dikarya</taxon>
        <taxon>Ascomycota</taxon>
        <taxon>Pezizomycotina</taxon>
        <taxon>Dothideomycetes</taxon>
        <taxon>Dothideomycetes incertae sedis</taxon>
        <taxon>Botryosphaeriales</taxon>
        <taxon>Botryosphaeriaceae</taxon>
        <taxon>Diplodia</taxon>
    </lineage>
</organism>
<sequence length="287" mass="33287">MRNCPAEQRQRMKTTKKFLQRLKKHFVPIASSTDSDKKQPVEDNQGLTQQIADLAAAQKRINQRLEKTNQRLGQINQRLQESNQRQEESNQRQEQINQRLQESNQRQEESNKYLERLNKYQHLGNAMWILQETREDQQEKNQVLTQQFQESRAAHEQTNKEIKEHVTQLGTELNQKLGYLQEAVKGVERGVSKDQADIMIEIANAEAELAQENAAKEAELTKKLAQEKAVKEEELAKRLAQETAAEEEELLKKLEERAKENAAKEKMMFEELLQLIEGGPFGLVTKS</sequence>
<proteinExistence type="predicted"/>
<evidence type="ECO:0000256" key="1">
    <source>
        <dbReference type="SAM" id="Coils"/>
    </source>
</evidence>
<accession>A0ABR3CUN5</accession>
<keyword evidence="1" id="KW-0175">Coiled coil</keyword>
<evidence type="ECO:0000256" key="2">
    <source>
        <dbReference type="SAM" id="MobiDB-lite"/>
    </source>
</evidence>
<name>A0ABR3CUN5_9PEZI</name>
<evidence type="ECO:0000313" key="4">
    <source>
        <dbReference type="Proteomes" id="UP001430584"/>
    </source>
</evidence>
<dbReference type="GeneID" id="92004646"/>
<dbReference type="Proteomes" id="UP001430584">
    <property type="component" value="Unassembled WGS sequence"/>
</dbReference>
<evidence type="ECO:0000313" key="3">
    <source>
        <dbReference type="EMBL" id="KAL0264611.1"/>
    </source>
</evidence>
<protein>
    <submittedName>
        <fullName evidence="3">Uncharacterized protein</fullName>
    </submittedName>
</protein>
<gene>
    <name evidence="3" type="ORF">SLS55_000561</name>
</gene>
<feature type="region of interest" description="Disordered" evidence="2">
    <location>
        <begin position="80"/>
        <end position="110"/>
    </location>
</feature>
<comment type="caution">
    <text evidence="3">The sequence shown here is derived from an EMBL/GenBank/DDBJ whole genome shotgun (WGS) entry which is preliminary data.</text>
</comment>
<dbReference type="EMBL" id="JAJVCZ030000001">
    <property type="protein sequence ID" value="KAL0264611.1"/>
    <property type="molecule type" value="Genomic_DNA"/>
</dbReference>
<keyword evidence="4" id="KW-1185">Reference proteome</keyword>
<reference evidence="3 4" key="1">
    <citation type="submission" date="2024-02" db="EMBL/GenBank/DDBJ databases">
        <title>De novo assembly and annotation of 12 fungi associated with fruit tree decline syndrome in Ontario, Canada.</title>
        <authorList>
            <person name="Sulman M."/>
            <person name="Ellouze W."/>
            <person name="Ilyukhin E."/>
        </authorList>
    </citation>
    <scope>NUCLEOTIDE SEQUENCE [LARGE SCALE GENOMIC DNA]</scope>
    <source>
        <strain evidence="3 4">FDS-637</strain>
    </source>
</reference>
<feature type="region of interest" description="Disordered" evidence="2">
    <location>
        <begin position="24"/>
        <end position="44"/>
    </location>
</feature>
<feature type="coiled-coil region" evidence="1">
    <location>
        <begin position="193"/>
        <end position="265"/>
    </location>
</feature>